<dbReference type="SUPFAM" id="SSF55874">
    <property type="entry name" value="ATPase domain of HSP90 chaperone/DNA topoisomerase II/histidine kinase"/>
    <property type="match status" value="1"/>
</dbReference>
<dbReference type="EMBL" id="ASRV01000073">
    <property type="protein sequence ID" value="EOR27075.1"/>
    <property type="molecule type" value="Genomic_DNA"/>
</dbReference>
<evidence type="ECO:0000313" key="14">
    <source>
        <dbReference type="EMBL" id="EOR27075.1"/>
    </source>
</evidence>
<comment type="subcellular location">
    <subcellularLocation>
        <location evidence="2">Membrane</location>
        <topology evidence="2">Multi-pass membrane protein</topology>
    </subcellularLocation>
</comment>
<feature type="transmembrane region" description="Helical" evidence="11">
    <location>
        <begin position="26"/>
        <end position="48"/>
    </location>
</feature>
<evidence type="ECO:0000256" key="4">
    <source>
        <dbReference type="ARBA" id="ARBA00022553"/>
    </source>
</evidence>
<dbReference type="InterPro" id="IPR003660">
    <property type="entry name" value="HAMP_dom"/>
</dbReference>
<evidence type="ECO:0000313" key="15">
    <source>
        <dbReference type="Proteomes" id="UP000013988"/>
    </source>
</evidence>
<dbReference type="Gene3D" id="6.10.340.10">
    <property type="match status" value="1"/>
</dbReference>
<comment type="caution">
    <text evidence="14">The sequence shown here is derived from an EMBL/GenBank/DDBJ whole genome shotgun (WGS) entry which is preliminary data.</text>
</comment>
<keyword evidence="8 11" id="KW-1133">Transmembrane helix</keyword>
<dbReference type="PANTHER" id="PTHR45528">
    <property type="entry name" value="SENSOR HISTIDINE KINASE CPXA"/>
    <property type="match status" value="1"/>
</dbReference>
<evidence type="ECO:0000256" key="7">
    <source>
        <dbReference type="ARBA" id="ARBA00022777"/>
    </source>
</evidence>
<dbReference type="SUPFAM" id="SSF158472">
    <property type="entry name" value="HAMP domain-like"/>
    <property type="match status" value="1"/>
</dbReference>
<dbReference type="PATRIC" id="fig|1202534.3.peg.1211"/>
<dbReference type="InterPro" id="IPR003661">
    <property type="entry name" value="HisK_dim/P_dom"/>
</dbReference>
<dbReference type="InterPro" id="IPR036097">
    <property type="entry name" value="HisK_dim/P_sf"/>
</dbReference>
<dbReference type="PROSITE" id="PS50885">
    <property type="entry name" value="HAMP"/>
    <property type="match status" value="1"/>
</dbReference>
<name>R9CDG8_9CLOT</name>
<evidence type="ECO:0000256" key="11">
    <source>
        <dbReference type="SAM" id="Phobius"/>
    </source>
</evidence>
<proteinExistence type="predicted"/>
<evidence type="ECO:0000259" key="13">
    <source>
        <dbReference type="PROSITE" id="PS50885"/>
    </source>
</evidence>
<sequence length="324" mass="37941">MLRIFYRKFNITKDYTYKYNEMIKTIVIIVLGQGLVILTIVIVITLIINKAVKPLNDLKNSMKAFKLGKNIEDIEINSEDEISDLAKTYNLMKNQLINQDKAMREFFNNATHELKTPVTAISLYSQIIRDKDIKEIDEEFLKRASTRIALECEKMKKLVEKILESSRESINKNKNKTDFSLTNIIKEIIEDLEIRLIDKNLYIKEELEDIIFFGVLEDFEQIILNLLNNSIKYSISNEISIKLYKENENILLKIKNRSLEIPMDIKDRLLEPFIKFNHYKDISKEVSSSGLGLYLCSELAKENGWNLTYEIVDNDIIFTLVLYI</sequence>
<evidence type="ECO:0000256" key="10">
    <source>
        <dbReference type="ARBA" id="ARBA00023136"/>
    </source>
</evidence>
<accession>R9CDG8</accession>
<dbReference type="PROSITE" id="PS50109">
    <property type="entry name" value="HIS_KIN"/>
    <property type="match status" value="1"/>
</dbReference>
<feature type="domain" description="Histidine kinase" evidence="12">
    <location>
        <begin position="109"/>
        <end position="324"/>
    </location>
</feature>
<dbReference type="Gene3D" id="1.10.287.130">
    <property type="match status" value="1"/>
</dbReference>
<dbReference type="GO" id="GO:0005886">
    <property type="term" value="C:plasma membrane"/>
    <property type="evidence" value="ECO:0007669"/>
    <property type="project" value="TreeGrafter"/>
</dbReference>
<evidence type="ECO:0000256" key="1">
    <source>
        <dbReference type="ARBA" id="ARBA00000085"/>
    </source>
</evidence>
<dbReference type="CDD" id="cd06225">
    <property type="entry name" value="HAMP"/>
    <property type="match status" value="1"/>
</dbReference>
<dbReference type="InterPro" id="IPR003594">
    <property type="entry name" value="HATPase_dom"/>
</dbReference>
<organism evidence="14 15">
    <name type="scientific">Clostridium sartagoforme AAU1</name>
    <dbReference type="NCBI Taxonomy" id="1202534"/>
    <lineage>
        <taxon>Bacteria</taxon>
        <taxon>Bacillati</taxon>
        <taxon>Bacillota</taxon>
        <taxon>Clostridia</taxon>
        <taxon>Eubacteriales</taxon>
        <taxon>Clostridiaceae</taxon>
        <taxon>Clostridium</taxon>
    </lineage>
</organism>
<protein>
    <recommendedName>
        <fullName evidence="3">histidine kinase</fullName>
        <ecNumber evidence="3">2.7.13.3</ecNumber>
    </recommendedName>
</protein>
<dbReference type="GO" id="GO:0000155">
    <property type="term" value="F:phosphorelay sensor kinase activity"/>
    <property type="evidence" value="ECO:0007669"/>
    <property type="project" value="InterPro"/>
</dbReference>
<dbReference type="SMART" id="SM00304">
    <property type="entry name" value="HAMP"/>
    <property type="match status" value="1"/>
</dbReference>
<dbReference type="PANTHER" id="PTHR45528:SF10">
    <property type="entry name" value="METHYL-ACCEPTING CHEMOTAXIS PROTEIN"/>
    <property type="match status" value="1"/>
</dbReference>
<evidence type="ECO:0000256" key="8">
    <source>
        <dbReference type="ARBA" id="ARBA00022989"/>
    </source>
</evidence>
<dbReference type="Pfam" id="PF00672">
    <property type="entry name" value="HAMP"/>
    <property type="match status" value="1"/>
</dbReference>
<dbReference type="Pfam" id="PF00512">
    <property type="entry name" value="HisKA"/>
    <property type="match status" value="1"/>
</dbReference>
<dbReference type="InterPro" id="IPR050398">
    <property type="entry name" value="HssS/ArlS-like"/>
</dbReference>
<evidence type="ECO:0000256" key="3">
    <source>
        <dbReference type="ARBA" id="ARBA00012438"/>
    </source>
</evidence>
<dbReference type="SMART" id="SM00388">
    <property type="entry name" value="HisKA"/>
    <property type="match status" value="1"/>
</dbReference>
<dbReference type="Gene3D" id="3.30.565.10">
    <property type="entry name" value="Histidine kinase-like ATPase, C-terminal domain"/>
    <property type="match status" value="1"/>
</dbReference>
<dbReference type="Pfam" id="PF02518">
    <property type="entry name" value="HATPase_c"/>
    <property type="match status" value="1"/>
</dbReference>
<dbReference type="AlphaFoldDB" id="R9CDG8"/>
<dbReference type="SMART" id="SM00387">
    <property type="entry name" value="HATPase_c"/>
    <property type="match status" value="1"/>
</dbReference>
<dbReference type="SUPFAM" id="SSF47384">
    <property type="entry name" value="Homodimeric domain of signal transducing histidine kinase"/>
    <property type="match status" value="1"/>
</dbReference>
<dbReference type="InterPro" id="IPR005467">
    <property type="entry name" value="His_kinase_dom"/>
</dbReference>
<keyword evidence="10 11" id="KW-0472">Membrane</keyword>
<keyword evidence="5" id="KW-0808">Transferase</keyword>
<gene>
    <name evidence="14" type="ORF">A500_06021</name>
</gene>
<dbReference type="OrthoDB" id="9786919at2"/>
<evidence type="ECO:0000259" key="12">
    <source>
        <dbReference type="PROSITE" id="PS50109"/>
    </source>
</evidence>
<keyword evidence="7 14" id="KW-0418">Kinase</keyword>
<evidence type="ECO:0000256" key="2">
    <source>
        <dbReference type="ARBA" id="ARBA00004141"/>
    </source>
</evidence>
<dbReference type="CDD" id="cd00082">
    <property type="entry name" value="HisKA"/>
    <property type="match status" value="1"/>
</dbReference>
<feature type="domain" description="HAMP" evidence="13">
    <location>
        <begin position="49"/>
        <end position="101"/>
    </location>
</feature>
<evidence type="ECO:0000256" key="6">
    <source>
        <dbReference type="ARBA" id="ARBA00022692"/>
    </source>
</evidence>
<dbReference type="InterPro" id="IPR036890">
    <property type="entry name" value="HATPase_C_sf"/>
</dbReference>
<keyword evidence="15" id="KW-1185">Reference proteome</keyword>
<keyword evidence="6 11" id="KW-0812">Transmembrane</keyword>
<dbReference type="EC" id="2.7.13.3" evidence="3"/>
<keyword evidence="4" id="KW-0597">Phosphoprotein</keyword>
<keyword evidence="9" id="KW-0902">Two-component regulatory system</keyword>
<dbReference type="Proteomes" id="UP000013988">
    <property type="component" value="Unassembled WGS sequence"/>
</dbReference>
<evidence type="ECO:0000256" key="9">
    <source>
        <dbReference type="ARBA" id="ARBA00023012"/>
    </source>
</evidence>
<comment type="catalytic activity">
    <reaction evidence="1">
        <text>ATP + protein L-histidine = ADP + protein N-phospho-L-histidine.</text>
        <dbReference type="EC" id="2.7.13.3"/>
    </reaction>
</comment>
<evidence type="ECO:0000256" key="5">
    <source>
        <dbReference type="ARBA" id="ARBA00022679"/>
    </source>
</evidence>
<reference evidence="14 15" key="1">
    <citation type="submission" date="2013-03" db="EMBL/GenBank/DDBJ databases">
        <title>Whole genome shotgun sequencing of Clostridium sartagoforme AAU1.</title>
        <authorList>
            <person name="Joshi C.G."/>
            <person name="Duggirala S.M."/>
            <person name="Nathani N.M."/>
            <person name="Bhatt V.D."/>
            <person name="Patel A.K."/>
            <person name="Pandya P.R."/>
            <person name="KaPatel J.A."/>
        </authorList>
    </citation>
    <scope>NUCLEOTIDE SEQUENCE [LARGE SCALE GENOMIC DNA]</scope>
    <source>
        <strain evidence="14 15">AAU1</strain>
    </source>
</reference>